<dbReference type="AlphaFoldDB" id="A0A9X9YFU4"/>
<dbReference type="Proteomes" id="UP000564836">
    <property type="component" value="Plasmid pBb323S2c"/>
</dbReference>
<accession>A0A9X9YFU4</accession>
<evidence type="ECO:0000313" key="2">
    <source>
        <dbReference type="Proteomes" id="UP000564836"/>
    </source>
</evidence>
<geneLocation type="plasmid" evidence="1 2">
    <name>pBb323S2c</name>
</geneLocation>
<reference evidence="1 2" key="1">
    <citation type="journal article" date="2017" name="Syst. Appl. Microbiol.">
        <title>Soybeans inoculated with root zone soils of Canadian native legumes harbour diverse and novel Bradyrhizobium spp. that possess agricultural potential.</title>
        <authorList>
            <person name="Bromfield E.S.P."/>
            <person name="Cloutier S."/>
            <person name="Tambong J.T."/>
            <person name="Tran Thi T.V."/>
        </authorList>
    </citation>
    <scope>NUCLEOTIDE SEQUENCE [LARGE SCALE GENOMIC DNA]</scope>
    <source>
        <strain evidence="1 2">323S2</strain>
    </source>
</reference>
<sequence>MIAVMVIIVGPTHAARVTSCTANGFCYCVNDSLSAAIDKNVAQIRDRIARQKAAGKAIGYLSIPLSTTGGSYMGINKKVAEQSKARIERRFGPDAVWVLNPGEKDFTLPDDARGADYMLMWTKVLEGESGLGQDFDFIHFAGPSDFARFFSLHGRDDMKRLQRYYDRHSRLDPELSKVNRTLFRNYYALRASVAFSYGSHDEWNIMRAINQKRREADSKIGLPSQLGVLFDGQAVSPGLFEMPIGAGNAKACEVKG</sequence>
<proteinExistence type="predicted"/>
<dbReference type="RefSeq" id="WP_224518204.1">
    <property type="nucleotide sequence ID" value="NZ_CP088279.1"/>
</dbReference>
<gene>
    <name evidence="1" type="ORF">G6321_00003165</name>
</gene>
<name>A0A9X9YFU4_9BRAD</name>
<dbReference type="EMBL" id="CP088279">
    <property type="protein sequence ID" value="UGX89799.1"/>
    <property type="molecule type" value="Genomic_DNA"/>
</dbReference>
<protein>
    <submittedName>
        <fullName evidence="1">Uncharacterized protein</fullName>
    </submittedName>
</protein>
<evidence type="ECO:0000313" key="1">
    <source>
        <dbReference type="EMBL" id="UGX89799.1"/>
    </source>
</evidence>
<keyword evidence="1" id="KW-0614">Plasmid</keyword>
<reference evidence="1 2" key="2">
    <citation type="journal article" date="2022" name="Int. J. Syst. Evol. Microbiol.">
        <title>Strains of Bradyrhizobium barranii sp. nov. associated with legumes native to Canada are symbionts of soybeans and belong to different subspecies (subsp. barranii subsp. nov. and subsp. apii subsp. nov.) and symbiovars (sv. glycinearum and sv. septentrionale).</title>
        <authorList>
            <person name="Bromfield E.S.P."/>
            <person name="Cloutier S."/>
            <person name="Wasai-Hara S."/>
            <person name="Minamisawa K."/>
        </authorList>
    </citation>
    <scope>NUCLEOTIDE SEQUENCE [LARGE SCALE GENOMIC DNA]</scope>
    <source>
        <strain evidence="1 2">323S2</strain>
        <plasmid evidence="2">pBb323S2c</plasmid>
    </source>
</reference>
<organism evidence="1 2">
    <name type="scientific">Bradyrhizobium barranii subsp. barranii</name>
    <dbReference type="NCBI Taxonomy" id="2823807"/>
    <lineage>
        <taxon>Bacteria</taxon>
        <taxon>Pseudomonadati</taxon>
        <taxon>Pseudomonadota</taxon>
        <taxon>Alphaproteobacteria</taxon>
        <taxon>Hyphomicrobiales</taxon>
        <taxon>Nitrobacteraceae</taxon>
        <taxon>Bradyrhizobium</taxon>
        <taxon>Bradyrhizobium barranii</taxon>
    </lineage>
</organism>